<dbReference type="HOGENOM" id="CLU_949771_0_0_12"/>
<dbReference type="RefSeq" id="WP_002688996.1">
    <property type="nucleotide sequence ID" value="NZ_CM001794.1"/>
</dbReference>
<protein>
    <submittedName>
        <fullName evidence="1">Uncharacterized protein</fullName>
    </submittedName>
</protein>
<comment type="caution">
    <text evidence="1">The sequence shown here is derived from an EMBL/GenBank/DDBJ whole genome shotgun (WGS) entry which is preliminary data.</text>
</comment>
<gene>
    <name evidence="1" type="ORF">HMPREF9725_01653</name>
</gene>
<dbReference type="InterPro" id="IPR011335">
    <property type="entry name" value="Restrct_endonuc-II-like"/>
</dbReference>
<dbReference type="PATRIC" id="fig|999431.4.peg.1704"/>
<dbReference type="AlphaFoldDB" id="M2BK31"/>
<organism evidence="1">
    <name type="scientific">Treponema denticola H1-T</name>
    <dbReference type="NCBI Taxonomy" id="999431"/>
    <lineage>
        <taxon>Bacteria</taxon>
        <taxon>Pseudomonadati</taxon>
        <taxon>Spirochaetota</taxon>
        <taxon>Spirochaetia</taxon>
        <taxon>Spirochaetales</taxon>
        <taxon>Treponemataceae</taxon>
        <taxon>Treponema</taxon>
    </lineage>
</organism>
<proteinExistence type="predicted"/>
<name>M2BK31_TREDN</name>
<dbReference type="EMBL" id="AGDW01000018">
    <property type="protein sequence ID" value="EMB29745.1"/>
    <property type="molecule type" value="Genomic_DNA"/>
</dbReference>
<dbReference type="SUPFAM" id="SSF52980">
    <property type="entry name" value="Restriction endonuclease-like"/>
    <property type="match status" value="1"/>
</dbReference>
<sequence length="293" mass="34508">MDQLSYKRYCTQEIINTMPNIIKWFDSYGINSTCTRYTRYLNYINDFFKRPMPALSELNDKFEIMTKAFQECTEVYLIYKQFEKEKSKGFIAKLEKINNGLDLLDTSVNTTRKDFSRDFLYELLIAAKYKGKGYEINFDSVTDVYAKKDDDIFLIECKRLKSLDKLEKNLRKAGKQLKRAKSENSYGFIYIDIYNCVSNSVKSYEYSSVYEMNKIITLAVENFYKENKKIITTINDSNYPYSLGLCLSVYKCLWLSSCEIQFFNRQKINTSNNITDNEWEKVKKFASLTPAST</sequence>
<dbReference type="Proteomes" id="UP000011708">
    <property type="component" value="Chromosome"/>
</dbReference>
<evidence type="ECO:0000313" key="1">
    <source>
        <dbReference type="EMBL" id="EMB29745.1"/>
    </source>
</evidence>
<reference evidence="1" key="1">
    <citation type="submission" date="2012-01" db="EMBL/GenBank/DDBJ databases">
        <title>The Genome Sequence of Treponema denticola H1-T.</title>
        <authorList>
            <consortium name="The Broad Institute Genome Sequencing Platform"/>
            <person name="Earl A."/>
            <person name="Ward D."/>
            <person name="Feldgarden M."/>
            <person name="Gevers D."/>
            <person name="Blanton J.M."/>
            <person name="Fenno C.J."/>
            <person name="Baranova O.V."/>
            <person name="Mathney J."/>
            <person name="Dewhirst F.E."/>
            <person name="Izard J."/>
            <person name="Young S.K."/>
            <person name="Zeng Q."/>
            <person name="Gargeya S."/>
            <person name="Fitzgerald M."/>
            <person name="Haas B."/>
            <person name="Abouelleil A."/>
            <person name="Alvarado L."/>
            <person name="Arachchi H.M."/>
            <person name="Berlin A."/>
            <person name="Chapman S.B."/>
            <person name="Gearin G."/>
            <person name="Goldberg J."/>
            <person name="Griggs A."/>
            <person name="Gujja S."/>
            <person name="Hansen M."/>
            <person name="Heiman D."/>
            <person name="Howarth C."/>
            <person name="Larimer J."/>
            <person name="Lui A."/>
            <person name="MacDonald P.J.P."/>
            <person name="McCowen C."/>
            <person name="Montmayeur A."/>
            <person name="Murphy C."/>
            <person name="Neiman D."/>
            <person name="Pearson M."/>
            <person name="Priest M."/>
            <person name="Roberts A."/>
            <person name="Saif S."/>
            <person name="Shea T."/>
            <person name="Sisk P."/>
            <person name="Stolte C."/>
            <person name="Sykes S."/>
            <person name="Wortman J."/>
            <person name="Nusbaum C."/>
            <person name="Birren B."/>
        </authorList>
    </citation>
    <scope>NUCLEOTIDE SEQUENCE [LARGE SCALE GENOMIC DNA]</scope>
    <source>
        <strain evidence="1">H1-T</strain>
    </source>
</reference>
<accession>M2BK31</accession>